<dbReference type="GO" id="GO:0016929">
    <property type="term" value="F:deSUMOylase activity"/>
    <property type="evidence" value="ECO:0007669"/>
    <property type="project" value="TreeGrafter"/>
</dbReference>
<dbReference type="Pfam" id="PF02902">
    <property type="entry name" value="Peptidase_C48"/>
    <property type="match status" value="1"/>
</dbReference>
<dbReference type="PANTHER" id="PTHR12606">
    <property type="entry name" value="SENTRIN/SUMO-SPECIFIC PROTEASE"/>
    <property type="match status" value="1"/>
</dbReference>
<proteinExistence type="inferred from homology"/>
<feature type="domain" description="Ubiquitin-like protease family profile" evidence="5">
    <location>
        <begin position="105"/>
        <end position="204"/>
    </location>
</feature>
<dbReference type="EC" id="3.4.22.68" evidence="6"/>
<gene>
    <name evidence="6" type="primary">SENP1_4</name>
    <name evidence="6" type="ORF">OS493_030258</name>
</gene>
<evidence type="ECO:0000259" key="5">
    <source>
        <dbReference type="Pfam" id="PF02902"/>
    </source>
</evidence>
<evidence type="ECO:0000313" key="6">
    <source>
        <dbReference type="EMBL" id="KAJ7389574.1"/>
    </source>
</evidence>
<evidence type="ECO:0000256" key="1">
    <source>
        <dbReference type="ARBA" id="ARBA00005234"/>
    </source>
</evidence>
<dbReference type="InterPro" id="IPR003653">
    <property type="entry name" value="Peptidase_C48_C"/>
</dbReference>
<keyword evidence="7" id="KW-1185">Reference proteome</keyword>
<evidence type="ECO:0000256" key="3">
    <source>
        <dbReference type="ARBA" id="ARBA00022801"/>
    </source>
</evidence>
<dbReference type="GO" id="GO:0005634">
    <property type="term" value="C:nucleus"/>
    <property type="evidence" value="ECO:0007669"/>
    <property type="project" value="TreeGrafter"/>
</dbReference>
<keyword evidence="4" id="KW-0788">Thiol protease</keyword>
<keyword evidence="3 6" id="KW-0378">Hydrolase</keyword>
<organism evidence="6 7">
    <name type="scientific">Desmophyllum pertusum</name>
    <dbReference type="NCBI Taxonomy" id="174260"/>
    <lineage>
        <taxon>Eukaryota</taxon>
        <taxon>Metazoa</taxon>
        <taxon>Cnidaria</taxon>
        <taxon>Anthozoa</taxon>
        <taxon>Hexacorallia</taxon>
        <taxon>Scleractinia</taxon>
        <taxon>Caryophylliina</taxon>
        <taxon>Caryophylliidae</taxon>
        <taxon>Desmophyllum</taxon>
    </lineage>
</organism>
<comment type="caution">
    <text evidence="6">The sequence shown here is derived from an EMBL/GenBank/DDBJ whole genome shotgun (WGS) entry which is preliminary data.</text>
</comment>
<sequence length="224" mass="24982">MVDKTSFDEIKAVVSSKQPKESNLIAKDGIPITYFSLEDLRRCTGDEGDGWLSCFVINRYIQQIIDAYTNGGGIYKLGLLTSNKFHSAKTKPSALKRVAKYLYKVINLKDQEFCYLDSLGVGARGLEYIRLGKQLLSSVPLPGQNCENWTVKLSQDSFDIPLQTNLSNCGVYVCLYALCILRGNGMEFEAEDVGALRCQMEIKEENCIFLGPDFSQLSEPTGFP</sequence>
<comment type="similarity">
    <text evidence="1">Belongs to the peptidase C48 family.</text>
</comment>
<evidence type="ECO:0000313" key="7">
    <source>
        <dbReference type="Proteomes" id="UP001163046"/>
    </source>
</evidence>
<dbReference type="InterPro" id="IPR038765">
    <property type="entry name" value="Papain-like_cys_pep_sf"/>
</dbReference>
<evidence type="ECO:0000256" key="4">
    <source>
        <dbReference type="ARBA" id="ARBA00022807"/>
    </source>
</evidence>
<name>A0A9X0A0V3_9CNID</name>
<dbReference type="GO" id="GO:0016926">
    <property type="term" value="P:protein desumoylation"/>
    <property type="evidence" value="ECO:0007669"/>
    <property type="project" value="TreeGrafter"/>
</dbReference>
<protein>
    <submittedName>
        <fullName evidence="6">SUMO1 sentrin specific peptidase 1</fullName>
        <ecNumber evidence="6">3.4.22.68</ecNumber>
    </submittedName>
</protein>
<dbReference type="GO" id="GO:0006508">
    <property type="term" value="P:proteolysis"/>
    <property type="evidence" value="ECO:0007669"/>
    <property type="project" value="UniProtKB-KW"/>
</dbReference>
<accession>A0A9X0A0V3</accession>
<dbReference type="SUPFAM" id="SSF54001">
    <property type="entry name" value="Cysteine proteinases"/>
    <property type="match status" value="1"/>
</dbReference>
<evidence type="ECO:0000256" key="2">
    <source>
        <dbReference type="ARBA" id="ARBA00022670"/>
    </source>
</evidence>
<dbReference type="OrthoDB" id="1939479at2759"/>
<dbReference type="PANTHER" id="PTHR12606:SF141">
    <property type="entry name" value="GH15225P-RELATED"/>
    <property type="match status" value="1"/>
</dbReference>
<keyword evidence="2" id="KW-0645">Protease</keyword>
<dbReference type="Gene3D" id="3.40.395.10">
    <property type="entry name" value="Adenoviral Proteinase, Chain A"/>
    <property type="match status" value="1"/>
</dbReference>
<dbReference type="AlphaFoldDB" id="A0A9X0A0V3"/>
<reference evidence="6" key="1">
    <citation type="submission" date="2023-01" db="EMBL/GenBank/DDBJ databases">
        <title>Genome assembly of the deep-sea coral Lophelia pertusa.</title>
        <authorList>
            <person name="Herrera S."/>
            <person name="Cordes E."/>
        </authorList>
    </citation>
    <scope>NUCLEOTIDE SEQUENCE</scope>
    <source>
        <strain evidence="6">USNM1676648</strain>
        <tissue evidence="6">Polyp</tissue>
    </source>
</reference>
<dbReference type="Proteomes" id="UP001163046">
    <property type="component" value="Unassembled WGS sequence"/>
</dbReference>
<dbReference type="EMBL" id="MU825428">
    <property type="protein sequence ID" value="KAJ7389574.1"/>
    <property type="molecule type" value="Genomic_DNA"/>
</dbReference>